<organism evidence="2 3">
    <name type="scientific">Stieleria maiorica</name>
    <dbReference type="NCBI Taxonomy" id="2795974"/>
    <lineage>
        <taxon>Bacteria</taxon>
        <taxon>Pseudomonadati</taxon>
        <taxon>Planctomycetota</taxon>
        <taxon>Planctomycetia</taxon>
        <taxon>Pirellulales</taxon>
        <taxon>Pirellulaceae</taxon>
        <taxon>Stieleria</taxon>
    </lineage>
</organism>
<gene>
    <name evidence="2" type="ORF">Mal15_56330</name>
</gene>
<dbReference type="GO" id="GO:0006352">
    <property type="term" value="P:DNA-templated transcription initiation"/>
    <property type="evidence" value="ECO:0007669"/>
    <property type="project" value="InterPro"/>
</dbReference>
<evidence type="ECO:0000313" key="2">
    <source>
        <dbReference type="EMBL" id="QEG01556.1"/>
    </source>
</evidence>
<evidence type="ECO:0000259" key="1">
    <source>
        <dbReference type="SMART" id="SM00421"/>
    </source>
</evidence>
<dbReference type="SUPFAM" id="SSF88659">
    <property type="entry name" value="Sigma3 and sigma4 domains of RNA polymerase sigma factors"/>
    <property type="match status" value="1"/>
</dbReference>
<dbReference type="InterPro" id="IPR013324">
    <property type="entry name" value="RNA_pol_sigma_r3/r4-like"/>
</dbReference>
<name>A0A5B9MPF8_9BACT</name>
<dbReference type="Pfam" id="PF08281">
    <property type="entry name" value="Sigma70_r4_2"/>
    <property type="match status" value="1"/>
</dbReference>
<dbReference type="PRINTS" id="PR00038">
    <property type="entry name" value="HTHLUXR"/>
</dbReference>
<dbReference type="GO" id="GO:0003677">
    <property type="term" value="F:DNA binding"/>
    <property type="evidence" value="ECO:0007669"/>
    <property type="project" value="InterPro"/>
</dbReference>
<dbReference type="AlphaFoldDB" id="A0A5B9MPF8"/>
<evidence type="ECO:0000313" key="3">
    <source>
        <dbReference type="Proteomes" id="UP000321353"/>
    </source>
</evidence>
<dbReference type="Proteomes" id="UP000321353">
    <property type="component" value="Chromosome"/>
</dbReference>
<keyword evidence="3" id="KW-1185">Reference proteome</keyword>
<dbReference type="KEGG" id="smam:Mal15_56330"/>
<dbReference type="EMBL" id="CP036264">
    <property type="protein sequence ID" value="QEG01556.1"/>
    <property type="molecule type" value="Genomic_DNA"/>
</dbReference>
<dbReference type="GO" id="GO:0016987">
    <property type="term" value="F:sigma factor activity"/>
    <property type="evidence" value="ECO:0007669"/>
    <property type="project" value="InterPro"/>
</dbReference>
<sequence length="270" mass="31108">MTKEPIRVATAVPPLRKRKQSTGEVYSRRTPVEQLLAALHEISIEEVARRSEILDSADPEYIPPEAVMHFVRFAKNCSDQLAYKSLFRSLRQRFLQLLRVNRKSLGGDRYIEDSYQAAVRDAVVDNVTEKLCHDRNAYDDRLDYFEINFNSAVARARRTAKRDSSENRKRENCQSLEAVVESADLDGVDTAIRSLRDVSEKFEDFSYRSGVYSAISLLPDEERQVIQLLVEGFKIKEIAELVGCTEKTVSARRNRARAKLREELYLEDRV</sequence>
<dbReference type="InterPro" id="IPR000792">
    <property type="entry name" value="Tscrpt_reg_LuxR_C"/>
</dbReference>
<dbReference type="RefSeq" id="WP_147870618.1">
    <property type="nucleotide sequence ID" value="NZ_CP036264.1"/>
</dbReference>
<dbReference type="SMART" id="SM00421">
    <property type="entry name" value="HTH_LUXR"/>
    <property type="match status" value="1"/>
</dbReference>
<accession>A0A5B9MPF8</accession>
<dbReference type="InterPro" id="IPR013249">
    <property type="entry name" value="RNA_pol_sigma70_r4_t2"/>
</dbReference>
<dbReference type="Gene3D" id="1.10.10.10">
    <property type="entry name" value="Winged helix-like DNA-binding domain superfamily/Winged helix DNA-binding domain"/>
    <property type="match status" value="1"/>
</dbReference>
<dbReference type="InterPro" id="IPR036388">
    <property type="entry name" value="WH-like_DNA-bd_sf"/>
</dbReference>
<dbReference type="InterPro" id="IPR014284">
    <property type="entry name" value="RNA_pol_sigma-70_dom"/>
</dbReference>
<dbReference type="NCBIfam" id="TIGR02937">
    <property type="entry name" value="sigma70-ECF"/>
    <property type="match status" value="1"/>
</dbReference>
<feature type="domain" description="HTH luxR-type" evidence="1">
    <location>
        <begin position="215"/>
        <end position="268"/>
    </location>
</feature>
<proteinExistence type="predicted"/>
<dbReference type="CDD" id="cd06171">
    <property type="entry name" value="Sigma70_r4"/>
    <property type="match status" value="1"/>
</dbReference>
<protein>
    <submittedName>
        <fullName evidence="2">RNA polymerase sigma factor</fullName>
    </submittedName>
</protein>
<reference evidence="2 3" key="1">
    <citation type="submission" date="2019-02" db="EMBL/GenBank/DDBJ databases">
        <title>Planctomycetal bacteria perform biofilm scaping via a novel small molecule.</title>
        <authorList>
            <person name="Jeske O."/>
            <person name="Boedeker C."/>
            <person name="Wiegand S."/>
            <person name="Breitling P."/>
            <person name="Kallscheuer N."/>
            <person name="Jogler M."/>
            <person name="Rohde M."/>
            <person name="Petersen J."/>
            <person name="Medema M.H."/>
            <person name="Surup F."/>
            <person name="Jogler C."/>
        </authorList>
    </citation>
    <scope>NUCLEOTIDE SEQUENCE [LARGE SCALE GENOMIC DNA]</scope>
    <source>
        <strain evidence="2 3">Mal15</strain>
    </source>
</reference>